<proteinExistence type="predicted"/>
<dbReference type="Proteomes" id="UP000886058">
    <property type="component" value="Unassembled WGS sequence"/>
</dbReference>
<dbReference type="InterPro" id="IPR002491">
    <property type="entry name" value="ABC_transptr_periplasmic_BD"/>
</dbReference>
<feature type="signal peptide" evidence="1">
    <location>
        <begin position="1"/>
        <end position="25"/>
    </location>
</feature>
<dbReference type="SUPFAM" id="SSF53807">
    <property type="entry name" value="Helical backbone' metal receptor"/>
    <property type="match status" value="1"/>
</dbReference>
<gene>
    <name evidence="3" type="ORF">ENL07_03830</name>
</gene>
<name>A0A7C5HIY4_9CHLB</name>
<dbReference type="PANTHER" id="PTHR30535:SF34">
    <property type="entry name" value="MOLYBDATE-BINDING PROTEIN MOLA"/>
    <property type="match status" value="1"/>
</dbReference>
<comment type="caution">
    <text evidence="3">The sequence shown here is derived from an EMBL/GenBank/DDBJ whole genome shotgun (WGS) entry which is preliminary data.</text>
</comment>
<evidence type="ECO:0000259" key="2">
    <source>
        <dbReference type="PROSITE" id="PS50983"/>
    </source>
</evidence>
<dbReference type="PROSITE" id="PS50983">
    <property type="entry name" value="FE_B12_PBP"/>
    <property type="match status" value="1"/>
</dbReference>
<evidence type="ECO:0000256" key="1">
    <source>
        <dbReference type="SAM" id="SignalP"/>
    </source>
</evidence>
<feature type="chain" id="PRO_5027902351" evidence="1">
    <location>
        <begin position="26"/>
        <end position="406"/>
    </location>
</feature>
<dbReference type="PROSITE" id="PS51257">
    <property type="entry name" value="PROKAR_LIPOPROTEIN"/>
    <property type="match status" value="1"/>
</dbReference>
<protein>
    <submittedName>
        <fullName evidence="3">Iron ABC transporter substrate-binding protein</fullName>
    </submittedName>
</protein>
<dbReference type="Gene3D" id="3.40.50.1980">
    <property type="entry name" value="Nitrogenase molybdenum iron protein domain"/>
    <property type="match status" value="2"/>
</dbReference>
<dbReference type="CDD" id="cd01141">
    <property type="entry name" value="TroA_d"/>
    <property type="match status" value="1"/>
</dbReference>
<dbReference type="Pfam" id="PF01497">
    <property type="entry name" value="Peripla_BP_2"/>
    <property type="match status" value="1"/>
</dbReference>
<dbReference type="GO" id="GO:0071281">
    <property type="term" value="P:cellular response to iron ion"/>
    <property type="evidence" value="ECO:0007669"/>
    <property type="project" value="TreeGrafter"/>
</dbReference>
<evidence type="ECO:0000313" key="3">
    <source>
        <dbReference type="EMBL" id="HHE31764.1"/>
    </source>
</evidence>
<accession>A0A7C5HIY4</accession>
<dbReference type="AlphaFoldDB" id="A0A7C5HIY4"/>
<organism evidence="3">
    <name type="scientific">Chlorobaculum parvum</name>
    <dbReference type="NCBI Taxonomy" id="274539"/>
    <lineage>
        <taxon>Bacteria</taxon>
        <taxon>Pseudomonadati</taxon>
        <taxon>Chlorobiota</taxon>
        <taxon>Chlorobiia</taxon>
        <taxon>Chlorobiales</taxon>
        <taxon>Chlorobiaceae</taxon>
        <taxon>Chlorobaculum</taxon>
    </lineage>
</organism>
<feature type="domain" description="Fe/B12 periplasmic-binding" evidence="2">
    <location>
        <begin position="112"/>
        <end position="385"/>
    </location>
</feature>
<dbReference type="EMBL" id="DRSQ01000082">
    <property type="protein sequence ID" value="HHE31764.1"/>
    <property type="molecule type" value="Genomic_DNA"/>
</dbReference>
<dbReference type="InterPro" id="IPR050902">
    <property type="entry name" value="ABC_Transporter_SBP"/>
</dbReference>
<reference evidence="3" key="1">
    <citation type="journal article" date="2020" name="mSystems">
        <title>Genome- and Community-Level Interaction Insights into Carbon Utilization and Element Cycling Functions of Hydrothermarchaeota in Hydrothermal Sediment.</title>
        <authorList>
            <person name="Zhou Z."/>
            <person name="Liu Y."/>
            <person name="Xu W."/>
            <person name="Pan J."/>
            <person name="Luo Z.H."/>
            <person name="Li M."/>
        </authorList>
    </citation>
    <scope>NUCLEOTIDE SEQUENCE [LARGE SCALE GENOMIC DNA]</scope>
    <source>
        <strain evidence="3">HyVt-633</strain>
    </source>
</reference>
<keyword evidence="1" id="KW-0732">Signal</keyword>
<sequence>MMQRFYRSIRGLAALPVLGAILLQAASLTGCGTPSEGKKHSTSVAFAPDSLKGSIGYARRFRLFRRGEVTVVEIMSGQEAYPDTLRYLLLPEGKPQPSGFAGYMVIHTPVRRIAVFSTTHAGFLDLLDQTGRIAGVSRSELVNTPSLRQRIAEGKVTEIGMPFSPDQEALLALDPDLVCAPALPSTRKAGYQALVQMNVPVLVVAEWLESSPLGRAEWIKLFGALVGKEELAREQFAAIESSYLKIAALSRNLSNRPTVLTGLPVKDSWYVPAGGSYVAAMLRDAGALYQWRDLPGTGSVPLTIEAVWPVALEADYWLNTGTVSTLDELVAVDSRFGQMRSVKERRVWNNNRQLNAAGGNAYWERGVVRPDLVLKDLVMIFHPGLLRAHGISEGELTFYREVKEHE</sequence>
<dbReference type="PANTHER" id="PTHR30535">
    <property type="entry name" value="VITAMIN B12-BINDING PROTEIN"/>
    <property type="match status" value="1"/>
</dbReference>